<evidence type="ECO:0000313" key="2">
    <source>
        <dbReference type="Proteomes" id="UP000011081"/>
    </source>
</evidence>
<keyword evidence="2" id="KW-1185">Reference proteome</keyword>
<dbReference type="RefSeq" id="XP_008073983.1">
    <property type="nucleotide sequence ID" value="XM_008075792.1"/>
</dbReference>
<dbReference type="Proteomes" id="UP000011081">
    <property type="component" value="Unassembled WGS sequence"/>
</dbReference>
<sequence length="189" mass="21951">MFLILLTLFTFSFQNDDKSSKAKSLEDMLGCDNTFNELVGDYMKDVKAKVSDSKAEVDYLKIRMITDHILVKSNNDPAFKAWICVQLDVISCMIKKTYNFTKNCEIFFALLQLTNHMQKGVRRAFIRSVVCFEKCSEKMDETQTQLFDQLLLISEQTDFDKNITQEEEMVQIYHRVFSANSTETLAQDN</sequence>
<dbReference type="VEuPathDB" id="MicrosporidiaDB:VCUG_00962"/>
<dbReference type="EMBL" id="GL877416">
    <property type="protein sequence ID" value="ELA47531.1"/>
    <property type="molecule type" value="Genomic_DNA"/>
</dbReference>
<evidence type="ECO:0000313" key="1">
    <source>
        <dbReference type="EMBL" id="ELA47531.1"/>
    </source>
</evidence>
<dbReference type="InParanoid" id="L2GV40"/>
<reference evidence="2" key="1">
    <citation type="submission" date="2011-03" db="EMBL/GenBank/DDBJ databases">
        <title>The genome sequence of Vavraia culicis strain floridensis.</title>
        <authorList>
            <consortium name="The Broad Institute Genome Sequencing Platform"/>
            <person name="Cuomo C."/>
            <person name="Becnel J."/>
            <person name="Sanscrainte N."/>
            <person name="Young S.K."/>
            <person name="Zeng Q."/>
            <person name="Gargeya S."/>
            <person name="Fitzgerald M."/>
            <person name="Haas B."/>
            <person name="Abouelleil A."/>
            <person name="Alvarado L."/>
            <person name="Arachchi H.M."/>
            <person name="Berlin A."/>
            <person name="Chapman S.B."/>
            <person name="Gearin G."/>
            <person name="Goldberg J."/>
            <person name="Griggs A."/>
            <person name="Gujja S."/>
            <person name="Hansen M."/>
            <person name="Heiman D."/>
            <person name="Howarth C."/>
            <person name="Larimer J."/>
            <person name="Lui A."/>
            <person name="MacDonald P.J.P."/>
            <person name="McCowen C."/>
            <person name="Montmayeur A."/>
            <person name="Murphy C."/>
            <person name="Neiman D."/>
            <person name="Pearson M."/>
            <person name="Priest M."/>
            <person name="Roberts A."/>
            <person name="Saif S."/>
            <person name="Shea T."/>
            <person name="Sisk P."/>
            <person name="Stolte C."/>
            <person name="Sykes S."/>
            <person name="Wortman J."/>
            <person name="Nusbaum C."/>
            <person name="Birren B."/>
        </authorList>
    </citation>
    <scope>NUCLEOTIDE SEQUENCE [LARGE SCALE GENOMIC DNA]</scope>
    <source>
        <strain evidence="2">floridensis</strain>
    </source>
</reference>
<protein>
    <submittedName>
        <fullName evidence="1">Uncharacterized protein</fullName>
    </submittedName>
</protein>
<dbReference type="HOGENOM" id="CLU_1435446_0_0_1"/>
<gene>
    <name evidence="1" type="ORF">VCUG_00962</name>
</gene>
<dbReference type="GeneID" id="19878845"/>
<organism evidence="1 2">
    <name type="scientific">Vavraia culicis (isolate floridensis)</name>
    <name type="common">Microsporidian parasite</name>
    <dbReference type="NCBI Taxonomy" id="948595"/>
    <lineage>
        <taxon>Eukaryota</taxon>
        <taxon>Fungi</taxon>
        <taxon>Fungi incertae sedis</taxon>
        <taxon>Microsporidia</taxon>
        <taxon>Pleistophoridae</taxon>
        <taxon>Vavraia</taxon>
    </lineage>
</organism>
<accession>L2GV40</accession>
<proteinExistence type="predicted"/>
<dbReference type="AlphaFoldDB" id="L2GV40"/>
<name>L2GV40_VAVCU</name>